<dbReference type="AlphaFoldDB" id="A0A7J7NRC3"/>
<keyword evidence="7" id="KW-0238">DNA-binding</keyword>
<evidence type="ECO:0000313" key="11">
    <source>
        <dbReference type="Proteomes" id="UP000541444"/>
    </source>
</evidence>
<evidence type="ECO:0000256" key="4">
    <source>
        <dbReference type="ARBA" id="ARBA00022695"/>
    </source>
</evidence>
<keyword evidence="11" id="KW-1185">Reference proteome</keyword>
<keyword evidence="6" id="KW-0239">DNA-directed DNA polymerase</keyword>
<keyword evidence="3" id="KW-0808">Transferase</keyword>
<dbReference type="InterPro" id="IPR012337">
    <property type="entry name" value="RNaseH-like_sf"/>
</dbReference>
<organism evidence="10 11">
    <name type="scientific">Kingdonia uniflora</name>
    <dbReference type="NCBI Taxonomy" id="39325"/>
    <lineage>
        <taxon>Eukaryota</taxon>
        <taxon>Viridiplantae</taxon>
        <taxon>Streptophyta</taxon>
        <taxon>Embryophyta</taxon>
        <taxon>Tracheophyta</taxon>
        <taxon>Spermatophyta</taxon>
        <taxon>Magnoliopsida</taxon>
        <taxon>Ranunculales</taxon>
        <taxon>Circaeasteraceae</taxon>
        <taxon>Kingdonia</taxon>
    </lineage>
</organism>
<evidence type="ECO:0000256" key="8">
    <source>
        <dbReference type="ARBA" id="ARBA00049244"/>
    </source>
</evidence>
<evidence type="ECO:0000256" key="6">
    <source>
        <dbReference type="ARBA" id="ARBA00022932"/>
    </source>
</evidence>
<dbReference type="Proteomes" id="UP000541444">
    <property type="component" value="Unassembled WGS sequence"/>
</dbReference>
<dbReference type="GO" id="GO:0006260">
    <property type="term" value="P:DNA replication"/>
    <property type="evidence" value="ECO:0007669"/>
    <property type="project" value="UniProtKB-KW"/>
</dbReference>
<comment type="caution">
    <text evidence="10">The sequence shown here is derived from an EMBL/GenBank/DDBJ whole genome shotgun (WGS) entry which is preliminary data.</text>
</comment>
<evidence type="ECO:0000259" key="9">
    <source>
        <dbReference type="Pfam" id="PF03175"/>
    </source>
</evidence>
<evidence type="ECO:0000256" key="5">
    <source>
        <dbReference type="ARBA" id="ARBA00022705"/>
    </source>
</evidence>
<keyword evidence="5" id="KW-0235">DNA replication</keyword>
<dbReference type="Gene3D" id="3.30.420.10">
    <property type="entry name" value="Ribonuclease H-like superfamily/Ribonuclease H"/>
    <property type="match status" value="1"/>
</dbReference>
<comment type="similarity">
    <text evidence="1">Belongs to the DNA polymerase type-B family.</text>
</comment>
<reference evidence="10 11" key="1">
    <citation type="journal article" date="2020" name="IScience">
        <title>Genome Sequencing of the Endangered Kingdonia uniflora (Circaeasteraceae, Ranunculales) Reveals Potential Mechanisms of Evolutionary Specialization.</title>
        <authorList>
            <person name="Sun Y."/>
            <person name="Deng T."/>
            <person name="Zhang A."/>
            <person name="Moore M.J."/>
            <person name="Landis J.B."/>
            <person name="Lin N."/>
            <person name="Zhang H."/>
            <person name="Zhang X."/>
            <person name="Huang J."/>
            <person name="Zhang X."/>
            <person name="Sun H."/>
            <person name="Wang H."/>
        </authorList>
    </citation>
    <scope>NUCLEOTIDE SEQUENCE [LARGE SCALE GENOMIC DNA]</scope>
    <source>
        <strain evidence="10">TB1705</strain>
        <tissue evidence="10">Leaf</tissue>
    </source>
</reference>
<dbReference type="SUPFAM" id="SSF53098">
    <property type="entry name" value="Ribonuclease H-like"/>
    <property type="match status" value="1"/>
</dbReference>
<sequence length="147" mass="16724">MSCPQARFCYVLGSLAELAKTFCPELGVKGEFKHEEVTVATIEKQKEPLLAYLRQDIRLLAGVVQRAQDLFWEKYRVDITSCLTLSALAMLIFRARFYKEKAFPIHIPTKNQDAFEKNRRSMEGIVTSIGPTERVFTIMTSTLSTPS</sequence>
<evidence type="ECO:0000256" key="2">
    <source>
        <dbReference type="ARBA" id="ARBA00012417"/>
    </source>
</evidence>
<evidence type="ECO:0000256" key="3">
    <source>
        <dbReference type="ARBA" id="ARBA00022679"/>
    </source>
</evidence>
<dbReference type="EC" id="2.7.7.7" evidence="2"/>
<protein>
    <recommendedName>
        <fullName evidence="2">DNA-directed DNA polymerase</fullName>
        <ecNumber evidence="2">2.7.7.7</ecNumber>
    </recommendedName>
</protein>
<proteinExistence type="inferred from homology"/>
<comment type="catalytic activity">
    <reaction evidence="8">
        <text>DNA(n) + a 2'-deoxyribonucleoside 5'-triphosphate = DNA(n+1) + diphosphate</text>
        <dbReference type="Rhea" id="RHEA:22508"/>
        <dbReference type="Rhea" id="RHEA-COMP:17339"/>
        <dbReference type="Rhea" id="RHEA-COMP:17340"/>
        <dbReference type="ChEBI" id="CHEBI:33019"/>
        <dbReference type="ChEBI" id="CHEBI:61560"/>
        <dbReference type="ChEBI" id="CHEBI:173112"/>
        <dbReference type="EC" id="2.7.7.7"/>
    </reaction>
</comment>
<dbReference type="EMBL" id="JACGCM010000655">
    <property type="protein sequence ID" value="KAF6169512.1"/>
    <property type="molecule type" value="Genomic_DNA"/>
</dbReference>
<accession>A0A7J7NRC3</accession>
<dbReference type="GO" id="GO:0003887">
    <property type="term" value="F:DNA-directed DNA polymerase activity"/>
    <property type="evidence" value="ECO:0007669"/>
    <property type="project" value="UniProtKB-KW"/>
</dbReference>
<dbReference type="InterPro" id="IPR004868">
    <property type="entry name" value="DNA-dir_DNA_pol_B_mt/vir"/>
</dbReference>
<evidence type="ECO:0000313" key="10">
    <source>
        <dbReference type="EMBL" id="KAF6169512.1"/>
    </source>
</evidence>
<feature type="domain" description="DNA-directed DNA polymerase family B mitochondria/virus" evidence="9">
    <location>
        <begin position="47"/>
        <end position="115"/>
    </location>
</feature>
<dbReference type="OrthoDB" id="1289171at2759"/>
<evidence type="ECO:0000256" key="1">
    <source>
        <dbReference type="ARBA" id="ARBA00005755"/>
    </source>
</evidence>
<name>A0A7J7NRC3_9MAGN</name>
<dbReference type="InterPro" id="IPR036397">
    <property type="entry name" value="RNaseH_sf"/>
</dbReference>
<dbReference type="GO" id="GO:0003677">
    <property type="term" value="F:DNA binding"/>
    <property type="evidence" value="ECO:0007669"/>
    <property type="project" value="UniProtKB-KW"/>
</dbReference>
<dbReference type="Pfam" id="PF03175">
    <property type="entry name" value="DNA_pol_B_2"/>
    <property type="match status" value="1"/>
</dbReference>
<evidence type="ECO:0000256" key="7">
    <source>
        <dbReference type="ARBA" id="ARBA00023125"/>
    </source>
</evidence>
<dbReference type="GO" id="GO:0000166">
    <property type="term" value="F:nucleotide binding"/>
    <property type="evidence" value="ECO:0007669"/>
    <property type="project" value="InterPro"/>
</dbReference>
<keyword evidence="4" id="KW-0548">Nucleotidyltransferase</keyword>
<gene>
    <name evidence="10" type="ORF">GIB67_013212</name>
</gene>